<evidence type="ECO:0000259" key="1">
    <source>
        <dbReference type="Pfam" id="PF12392"/>
    </source>
</evidence>
<sequence length="608" mass="68855">MTVRRKIELLSPAKNADIGMEAINHGADAVYIGAPRFGARASAGNSVGDIERLAAYAHSFGARVYVALNTILRDDELEEARVIAYELYNAGADALIVQDMGLLQLDLPPIALHASTQTDNRTVEKVRFLADAGFSQVVLARELSLQQIRDIHRAVDVPLEVFVHGALCVSYSGQCYMSAAACGRSANRGECAQYCRLPYTLTDADGRVLVRDKHLLSLKDLNQSDRLEDLLDAGVSSLKIEGRLKELSYVKNVTAYYRLRLDEIFKRREEFARSSDGHTELFFTPDVSKSFNRSFTHYFLNGRTSEAIISPDTPKSVGEFVGVVKSVADRFITVSGVHSFSNGDGIGFINRKGVFEGFRVNRVEGNRLFPGQMPDISPKTRLYRNYNHEFEKALSRKSAERFLYVDITLYDTAFGFALEMTDETGVQATMSWECTKEVARTLQLENQQRLLSKLGDTVFRVRNIEVRLEENWFIPSSVLADMRRCVVERLMLARRIAFRRDVRKDVDKQRPVFPVKELSYLGNVANGKASEFYAQCGVRSVQPAFEVSSQGNVPLMFTRHCIKYMQGWCPKLVRRGDVPKEPLFLSYKDSRFRLEFDCRLCEMKIYKE</sequence>
<keyword evidence="2" id="KW-0645">Protease</keyword>
<protein>
    <submittedName>
        <fullName evidence="2">Protease</fullName>
    </submittedName>
</protein>
<proteinExistence type="predicted"/>
<keyword evidence="2" id="KW-0378">Hydrolase</keyword>
<dbReference type="Pfam" id="PF01136">
    <property type="entry name" value="Peptidase_U32"/>
    <property type="match status" value="1"/>
</dbReference>
<evidence type="ECO:0000313" key="2">
    <source>
        <dbReference type="EMBL" id="BCI64865.1"/>
    </source>
</evidence>
<name>A0A7G1HYT9_9BACT</name>
<dbReference type="SUPFAM" id="SSF51395">
    <property type="entry name" value="FMN-linked oxidoreductases"/>
    <property type="match status" value="1"/>
</dbReference>
<dbReference type="Pfam" id="PF12392">
    <property type="entry name" value="DUF3656"/>
    <property type="match status" value="1"/>
</dbReference>
<reference evidence="3" key="1">
    <citation type="submission" date="2020-07" db="EMBL/GenBank/DDBJ databases">
        <title>Complete genome sequencing of Coprobacter sp. strain 2CBH44.</title>
        <authorList>
            <person name="Sakamoto M."/>
            <person name="Murakami T."/>
            <person name="Mori H."/>
        </authorList>
    </citation>
    <scope>NUCLEOTIDE SEQUENCE [LARGE SCALE GENOMIC DNA]</scope>
    <source>
        <strain evidence="3">2CBH44</strain>
    </source>
</reference>
<keyword evidence="3" id="KW-1185">Reference proteome</keyword>
<accession>A0A7G1HYT9</accession>
<dbReference type="AlphaFoldDB" id="A0A7G1HYT9"/>
<dbReference type="PANTHER" id="PTHR30217:SF10">
    <property type="entry name" value="23S RRNA 5-HYDROXYCYTIDINE C2501 SYNTHASE"/>
    <property type="match status" value="1"/>
</dbReference>
<gene>
    <name evidence="2" type="ORF">Cop2CBH44_32180</name>
</gene>
<dbReference type="Proteomes" id="UP000594042">
    <property type="component" value="Chromosome"/>
</dbReference>
<dbReference type="PROSITE" id="PS01276">
    <property type="entry name" value="PEPTIDASE_U32"/>
    <property type="match status" value="1"/>
</dbReference>
<dbReference type="GO" id="GO:0006508">
    <property type="term" value="P:proteolysis"/>
    <property type="evidence" value="ECO:0007669"/>
    <property type="project" value="UniProtKB-KW"/>
</dbReference>
<dbReference type="InterPro" id="IPR020988">
    <property type="entry name" value="Pept_U32_collagenase"/>
</dbReference>
<dbReference type="KEGG" id="copr:Cop2CBH44_32180"/>
<evidence type="ECO:0000313" key="3">
    <source>
        <dbReference type="Proteomes" id="UP000594042"/>
    </source>
</evidence>
<feature type="domain" description="Peptidase U32 collagenase" evidence="1">
    <location>
        <begin position="382"/>
        <end position="494"/>
    </location>
</feature>
<organism evidence="2 3">
    <name type="scientific">Coprobacter secundus subsp. similis</name>
    <dbReference type="NCBI Taxonomy" id="2751153"/>
    <lineage>
        <taxon>Bacteria</taxon>
        <taxon>Pseudomonadati</taxon>
        <taxon>Bacteroidota</taxon>
        <taxon>Bacteroidia</taxon>
        <taxon>Bacteroidales</taxon>
        <taxon>Barnesiellaceae</taxon>
        <taxon>Coprobacter</taxon>
    </lineage>
</organism>
<dbReference type="GO" id="GO:0008233">
    <property type="term" value="F:peptidase activity"/>
    <property type="evidence" value="ECO:0007669"/>
    <property type="project" value="UniProtKB-KW"/>
</dbReference>
<dbReference type="InterPro" id="IPR051454">
    <property type="entry name" value="RNA/ubiquinone_mod_enzymes"/>
</dbReference>
<dbReference type="RefSeq" id="WP_021930138.1">
    <property type="nucleotide sequence ID" value="NZ_AP023322.1"/>
</dbReference>
<dbReference type="EMBL" id="AP023322">
    <property type="protein sequence ID" value="BCI64865.1"/>
    <property type="molecule type" value="Genomic_DNA"/>
</dbReference>
<dbReference type="InterPro" id="IPR001539">
    <property type="entry name" value="Peptidase_U32"/>
</dbReference>
<dbReference type="PANTHER" id="PTHR30217">
    <property type="entry name" value="PEPTIDASE U32 FAMILY"/>
    <property type="match status" value="1"/>
</dbReference>